<dbReference type="RefSeq" id="WP_190450257.1">
    <property type="nucleotide sequence ID" value="NZ_JAMPLM010000041.1"/>
</dbReference>
<dbReference type="Pfam" id="PF03160">
    <property type="entry name" value="Calx-beta"/>
    <property type="match status" value="1"/>
</dbReference>
<dbReference type="Gene3D" id="2.120.10.30">
    <property type="entry name" value="TolB, C-terminal domain"/>
    <property type="match status" value="1"/>
</dbReference>
<dbReference type="InterPro" id="IPR003644">
    <property type="entry name" value="Calx_beta"/>
</dbReference>
<organism evidence="5 6">
    <name type="scientific">Stenomitos frigidus AS-A4</name>
    <dbReference type="NCBI Taxonomy" id="2933935"/>
    <lineage>
        <taxon>Bacteria</taxon>
        <taxon>Bacillati</taxon>
        <taxon>Cyanobacteriota</taxon>
        <taxon>Cyanophyceae</taxon>
        <taxon>Leptolyngbyales</taxon>
        <taxon>Leptolyngbyaceae</taxon>
        <taxon>Stenomitos</taxon>
    </lineage>
</organism>
<dbReference type="Proteomes" id="UP001476950">
    <property type="component" value="Unassembled WGS sequence"/>
</dbReference>
<dbReference type="SMART" id="SM00237">
    <property type="entry name" value="Calx_beta"/>
    <property type="match status" value="1"/>
</dbReference>
<reference evidence="5 6" key="1">
    <citation type="submission" date="2022-04" db="EMBL/GenBank/DDBJ databases">
        <title>Positive selection, recombination, and allopatry shape intraspecific diversity of widespread and dominant cyanobacteria.</title>
        <authorList>
            <person name="Wei J."/>
            <person name="Shu W."/>
            <person name="Hu C."/>
        </authorList>
    </citation>
    <scope>NUCLEOTIDE SEQUENCE [LARGE SCALE GENOMIC DNA]</scope>
    <source>
        <strain evidence="5 6">AS-A4</strain>
    </source>
</reference>
<evidence type="ECO:0000256" key="3">
    <source>
        <dbReference type="ARBA" id="ARBA00022837"/>
    </source>
</evidence>
<evidence type="ECO:0000313" key="5">
    <source>
        <dbReference type="EMBL" id="MEP1061696.1"/>
    </source>
</evidence>
<keyword evidence="2" id="KW-0677">Repeat</keyword>
<evidence type="ECO:0000256" key="1">
    <source>
        <dbReference type="ARBA" id="ARBA00022729"/>
    </source>
</evidence>
<dbReference type="Pfam" id="PF13517">
    <property type="entry name" value="FG-GAP_3"/>
    <property type="match status" value="1"/>
</dbReference>
<gene>
    <name evidence="5" type="ORF">NDI38_25320</name>
</gene>
<proteinExistence type="predicted"/>
<keyword evidence="3" id="KW-0106">Calcium</keyword>
<dbReference type="InterPro" id="IPR011042">
    <property type="entry name" value="6-blade_b-propeller_TolB-like"/>
</dbReference>
<dbReference type="Pfam" id="PF14252">
    <property type="entry name" value="DUF4347"/>
    <property type="match status" value="1"/>
</dbReference>
<comment type="caution">
    <text evidence="5">The sequence shown here is derived from an EMBL/GenBank/DDBJ whole genome shotgun (WGS) entry which is preliminary data.</text>
</comment>
<dbReference type="EMBL" id="JAMPLM010000041">
    <property type="protein sequence ID" value="MEP1061696.1"/>
    <property type="molecule type" value="Genomic_DNA"/>
</dbReference>
<accession>A0ABV0KRQ1</accession>
<name>A0ABV0KRQ1_9CYAN</name>
<dbReference type="SUPFAM" id="SSF69318">
    <property type="entry name" value="Integrin alpha N-terminal domain"/>
    <property type="match status" value="1"/>
</dbReference>
<dbReference type="InterPro" id="IPR013517">
    <property type="entry name" value="FG-GAP"/>
</dbReference>
<dbReference type="Gene3D" id="2.60.40.2030">
    <property type="match status" value="1"/>
</dbReference>
<dbReference type="InterPro" id="IPR052918">
    <property type="entry name" value="Motility_Chemotaxis_Reg"/>
</dbReference>
<dbReference type="InterPro" id="IPR028994">
    <property type="entry name" value="Integrin_alpha_N"/>
</dbReference>
<dbReference type="Pfam" id="PF06739">
    <property type="entry name" value="SBBP"/>
    <property type="match status" value="4"/>
</dbReference>
<sequence length="1599" mass="165493">MKETLGDRDWGTLVLKPVLSVSALLLCCGHFAFGTAPPGCYPIIPDTTTIYLLILVMEAAFSSLANRHLLPTTLSSLALKPSDAISLTSQSDSFLQPSQRSSLPANLVFIDSGISEYQSLLAGVQPGVEVYLLNSAQDAIDQITQILLGRTGLSSLHIVSHGQAGGLALGTDWLNLDNLRSYSGELQSWGNALTADADILLYGCEVGQGVIGQSFVQQLAQLTGADIAASNDLTGNVALGGDWILEVNTGSIEASQAFLATTMQGYSSVLDDAIFASAQQYTGGSLNSTSKTFADGAGNVYTVGAFNGTVDFDLGAGVFTLTSAGHYDIFVSKLDVSGNFVWAKSMGGSGDDRANGVSVDSSGNVYITGSFIGTADFDPGTGTTNLIGTVGDSTFVSKLDASGSFVWAKGIGGTSNGISIDSSGNVYITGSFLSTTDFDPGTGTTSLTSTGGRDIFISKLDTGGNLAWAKRIGGTGDDQTTGISVDSSGNVYTTGVFRGTVDFDPGTGTTNLIGAGGDDIFISKLNADGSLVWAKRIGGTGDDQATGISVDGSGNVHTTGFFSGTVDFNPGTGTTNLAVVGPGSDIFISKLDTNGNFAWAKRTGNGGIDRATGISVDSSGNVYTAGFFSGTVDFDPGTGTTYLESDDFDDIFVSKLDINGNYVWAKSMGGKDPERATGISVDGSGNVHTTGFFFDAADFDPGTGIFKLVTGGTDAPNIFLSKLDAAGNFVRAQQFTDGTLSSSSKTATDGAGNVYTVGAFNGTVDFDPGVGVFTLTSAGSIDVSGGRTDIFVSKSDARGNLIWAKSMGGTASEAANGISVDGSGNVYVIGSFAGIADFDPGTGTTNLTTSGSYSYAVFVSKLDGNGNFVWAKSMDGSGNGISVDGGGNVYTTGTFIGTVDFDPGAGTANLTSAGSNDIFVSKLDASGNFVWAKSMGGSDYDRALVISVDGSGNVHTTGTFGGTADFDPGTGIMSLTSVSNSRDIFVSKLDTNGSFVWAKSIGGSSADFASGISVDSSGNVFITGYFNGTVNFALGTSTTNLISAGGSDIFVSKLDASGSFVWAKSMGGTGDDQATSISMDSSGNVYTTGSFSTTADFDPSTGITNLTSAGGTDIFVNKLDTNGNFVWAKSMGGNLPERANSISVDGSGNVYTTGYLNGTADFDPSMGIFNLVAGGTTNIFLSKLSQVPAPTVSLGTSIATLNEGTSGTTAYIFTVSLSNTSAQAVSVNYTTEDGTATVADNDYTAISGVLTFNPGETSKTITVNVKSDTNIEQDETFLVKLLNPTNGKLAPNASTGTGTITNDDYAQLLWRNSASGENAVWQLNGSTLQSSYYLPTVADANWQIISTADFDRDGNADILWRNQSTGENAIWQLNSTGYQTGYFLTPVADLHWRLLDTGDFNGDGTADLVWRHQVTGENAIWQLNGFSIQTAALITTVADVNWQIVSTADLDNDGKTDLLWRHRVTGENAIWQMNGVTTKSAFLITTVADTNWQVAGTADLNSDGIADLVWRNRVTGENALWQMNSTGLQSGSLITAVADANWQITGVADLGGDRTPDLLWRNAATGQAAIWQLSGFSFLQGYLLPDVASEWSVKPFTLA</sequence>
<protein>
    <submittedName>
        <fullName evidence="5">DUF4347 domain-containing protein</fullName>
    </submittedName>
</protein>
<evidence type="ECO:0000259" key="4">
    <source>
        <dbReference type="SMART" id="SM00237"/>
    </source>
</evidence>
<feature type="domain" description="Calx-beta" evidence="4">
    <location>
        <begin position="1182"/>
        <end position="1282"/>
    </location>
</feature>
<keyword evidence="1" id="KW-0732">Signal</keyword>
<evidence type="ECO:0000313" key="6">
    <source>
        <dbReference type="Proteomes" id="UP001476950"/>
    </source>
</evidence>
<dbReference type="SUPFAM" id="SSF141072">
    <property type="entry name" value="CalX-like"/>
    <property type="match status" value="1"/>
</dbReference>
<dbReference type="PANTHER" id="PTHR35580">
    <property type="entry name" value="CELL SURFACE GLYCOPROTEIN (S-LAYER PROTEIN)-LIKE PROTEIN"/>
    <property type="match status" value="1"/>
</dbReference>
<evidence type="ECO:0000256" key="2">
    <source>
        <dbReference type="ARBA" id="ARBA00022737"/>
    </source>
</evidence>
<keyword evidence="6" id="KW-1185">Reference proteome</keyword>
<dbReference type="InterPro" id="IPR010620">
    <property type="entry name" value="SBBP_repeat"/>
</dbReference>
<dbReference type="InterPro" id="IPR038081">
    <property type="entry name" value="CalX-like_sf"/>
</dbReference>
<dbReference type="SUPFAM" id="SSF101898">
    <property type="entry name" value="NHL repeat"/>
    <property type="match status" value="1"/>
</dbReference>
<dbReference type="InterPro" id="IPR025592">
    <property type="entry name" value="DUF4347"/>
</dbReference>
<dbReference type="PANTHER" id="PTHR35580:SF1">
    <property type="entry name" value="PHYTASE-LIKE DOMAIN-CONTAINING PROTEIN"/>
    <property type="match status" value="1"/>
</dbReference>